<reference evidence="2" key="1">
    <citation type="journal article" date="2020" name="Genome Biol.">
        <title>Gamete binning: chromosome-level and haplotype-resolved genome assembly enabled by high-throughput single-cell sequencing of gamete genomes.</title>
        <authorList>
            <person name="Campoy J.A."/>
            <person name="Sun H."/>
            <person name="Goel M."/>
            <person name="Jiao W.-B."/>
            <person name="Folz-Donahue K."/>
            <person name="Wang N."/>
            <person name="Rubio M."/>
            <person name="Liu C."/>
            <person name="Kukat C."/>
            <person name="Ruiz D."/>
            <person name="Huettel B."/>
            <person name="Schneeberger K."/>
        </authorList>
    </citation>
    <scope>NUCLEOTIDE SEQUENCE [LARGE SCALE GENOMIC DNA]</scope>
    <source>
        <strain evidence="2">cv. Rojo Pasion</strain>
    </source>
</reference>
<dbReference type="Proteomes" id="UP000507245">
    <property type="component" value="Unassembled WGS sequence"/>
</dbReference>
<evidence type="ECO:0000313" key="1">
    <source>
        <dbReference type="EMBL" id="CAB4309057.1"/>
    </source>
</evidence>
<protein>
    <submittedName>
        <fullName evidence="1">Uncharacterized protein</fullName>
    </submittedName>
</protein>
<dbReference type="EMBL" id="CAEKKB010000004">
    <property type="protein sequence ID" value="CAB4309057.1"/>
    <property type="molecule type" value="Genomic_DNA"/>
</dbReference>
<keyword evidence="2" id="KW-1185">Reference proteome</keyword>
<sequence length="393" mass="43996">MRTRFKEHFQNNFKHHRISDAADRAFCLIQAISRRWRWKVALALPHSSHFEKVRLLEAWHARSLQRTGPAAFLSNRAPMHEACAHHVQFKMLPCHALPKMLPCVGMSCLGLGMPCLGLGIAPHSWHSKRVRLNPNPLARSMCASCMKPACIMHLWPTPSYSSLASALPCVAFACLDMPWLWLALPFPLDLRLWLALPLYTFGFRLRCLAVPCLCSHSGHSDKVTCLRELTMPWLASPCLALPCPAHVMHAACALHARSMGTSCKKYMPWLWLCVAVPFGPLASACVAIPWPCVALPFGPSASACVALPWPCFCSHSRHSDKVTCLTELTMAWLALPCTLSAHIVPKKCPFNKCQRSVNSMHAQDMPIQRIPQQVPIQSMPKECQFNACQRHTH</sequence>
<dbReference type="AlphaFoldDB" id="A0A6J5X942"/>
<organism evidence="1 2">
    <name type="scientific">Prunus armeniaca</name>
    <name type="common">Apricot</name>
    <name type="synonym">Armeniaca vulgaris</name>
    <dbReference type="NCBI Taxonomy" id="36596"/>
    <lineage>
        <taxon>Eukaryota</taxon>
        <taxon>Viridiplantae</taxon>
        <taxon>Streptophyta</taxon>
        <taxon>Embryophyta</taxon>
        <taxon>Tracheophyta</taxon>
        <taxon>Spermatophyta</taxon>
        <taxon>Magnoliopsida</taxon>
        <taxon>eudicotyledons</taxon>
        <taxon>Gunneridae</taxon>
        <taxon>Pentapetalae</taxon>
        <taxon>rosids</taxon>
        <taxon>fabids</taxon>
        <taxon>Rosales</taxon>
        <taxon>Rosaceae</taxon>
        <taxon>Amygdaloideae</taxon>
        <taxon>Amygdaleae</taxon>
        <taxon>Prunus</taxon>
    </lineage>
</organism>
<name>A0A6J5X942_PRUAR</name>
<proteinExistence type="predicted"/>
<gene>
    <name evidence="1" type="ORF">ORAREDHAP_LOCUS29766</name>
</gene>
<accession>A0A6J5X942</accession>
<evidence type="ECO:0000313" key="2">
    <source>
        <dbReference type="Proteomes" id="UP000507245"/>
    </source>
</evidence>